<reference evidence="9" key="2">
    <citation type="submission" date="2023-06" db="EMBL/GenBank/DDBJ databases">
        <authorList>
            <person name="Ma L."/>
            <person name="Liu K.-W."/>
            <person name="Li Z."/>
            <person name="Hsiao Y.-Y."/>
            <person name="Qi Y."/>
            <person name="Fu T."/>
            <person name="Tang G."/>
            <person name="Zhang D."/>
            <person name="Sun W.-H."/>
            <person name="Liu D.-K."/>
            <person name="Li Y."/>
            <person name="Chen G.-Z."/>
            <person name="Liu X.-D."/>
            <person name="Liao X.-Y."/>
            <person name="Jiang Y.-T."/>
            <person name="Yu X."/>
            <person name="Hao Y."/>
            <person name="Huang J."/>
            <person name="Zhao X.-W."/>
            <person name="Ke S."/>
            <person name="Chen Y.-Y."/>
            <person name="Wu W.-L."/>
            <person name="Hsu J.-L."/>
            <person name="Lin Y.-F."/>
            <person name="Huang M.-D."/>
            <person name="Li C.-Y."/>
            <person name="Huang L."/>
            <person name="Wang Z.-W."/>
            <person name="Zhao X."/>
            <person name="Zhong W.-Y."/>
            <person name="Peng D.-H."/>
            <person name="Ahmad S."/>
            <person name="Lan S."/>
            <person name="Zhang J.-S."/>
            <person name="Tsai W.-C."/>
            <person name="Van De Peer Y."/>
            <person name="Liu Z.-J."/>
        </authorList>
    </citation>
    <scope>NUCLEOTIDE SEQUENCE</scope>
    <source>
        <strain evidence="9">CP</strain>
        <tissue evidence="9">Leaves</tissue>
    </source>
</reference>
<dbReference type="InterPro" id="IPR045279">
    <property type="entry name" value="ARR-like"/>
</dbReference>
<sequence length="321" mass="35718">MSPEMVMSHITMSYLPLFPLKRKVSTKVETESMININNKYTSSASSAEEALTLLRGNKGRYDIVICDITMPGDIDGFSLLKIISSEMNIPVIMTLVGDDAKTITKGITNGACDYLLKPVKIEQLKKIWQHVVKKSLQNPTEMMMKSMMPMKRNRSEQSKIKEENSKTPRFVWDPKLQNKFINAVESLGLQSATPKKIMEIMNIPGLSTTQISSHLQRSKVIILLSGNQQTSELDQTKGYSSSTVPDAFASPSFISEVIEELTSTDEFDLVDVGECSTVNKESEEYASLGLRRPTSIGDLYHAALKIVHRAVCTLNDVSVSQ</sequence>
<evidence type="ECO:0000256" key="6">
    <source>
        <dbReference type="ARBA" id="ARBA00023242"/>
    </source>
</evidence>
<protein>
    <submittedName>
        <fullName evidence="9">Two-component response regulator ARR10</fullName>
    </submittedName>
</protein>
<dbReference type="Gene3D" id="3.40.50.2300">
    <property type="match status" value="1"/>
</dbReference>
<dbReference type="GO" id="GO:0003677">
    <property type="term" value="F:DNA binding"/>
    <property type="evidence" value="ECO:0007669"/>
    <property type="project" value="UniProtKB-KW"/>
</dbReference>
<dbReference type="NCBIfam" id="TIGR01557">
    <property type="entry name" value="myb_SHAQKYF"/>
    <property type="match status" value="1"/>
</dbReference>
<feature type="domain" description="Response regulatory" evidence="8">
    <location>
        <begin position="1"/>
        <end position="132"/>
    </location>
</feature>
<evidence type="ECO:0000313" key="9">
    <source>
        <dbReference type="EMBL" id="KAK1281582.1"/>
    </source>
</evidence>
<gene>
    <name evidence="9" type="primary">ARR10</name>
    <name evidence="9" type="ORF">QJS10_CPB22g00293</name>
</gene>
<keyword evidence="4" id="KW-0238">DNA-binding</keyword>
<evidence type="ECO:0000259" key="8">
    <source>
        <dbReference type="PROSITE" id="PS50110"/>
    </source>
</evidence>
<keyword evidence="3" id="KW-0805">Transcription regulation</keyword>
<dbReference type="Gene3D" id="1.10.10.60">
    <property type="entry name" value="Homeodomain-like"/>
    <property type="match status" value="1"/>
</dbReference>
<evidence type="ECO:0000256" key="4">
    <source>
        <dbReference type="ARBA" id="ARBA00023125"/>
    </source>
</evidence>
<proteinExistence type="predicted"/>
<dbReference type="GO" id="GO:0000160">
    <property type="term" value="P:phosphorelay signal transduction system"/>
    <property type="evidence" value="ECO:0007669"/>
    <property type="project" value="UniProtKB-KW"/>
</dbReference>
<evidence type="ECO:0000256" key="1">
    <source>
        <dbReference type="ARBA" id="ARBA00004123"/>
    </source>
</evidence>
<dbReference type="SUPFAM" id="SSF46689">
    <property type="entry name" value="Homeodomain-like"/>
    <property type="match status" value="1"/>
</dbReference>
<dbReference type="AlphaFoldDB" id="A0AAV9BYV2"/>
<keyword evidence="10" id="KW-1185">Reference proteome</keyword>
<dbReference type="Pfam" id="PF00072">
    <property type="entry name" value="Response_reg"/>
    <property type="match status" value="1"/>
</dbReference>
<dbReference type="InterPro" id="IPR009057">
    <property type="entry name" value="Homeodomain-like_sf"/>
</dbReference>
<keyword evidence="5" id="KW-0804">Transcription</keyword>
<dbReference type="EMBL" id="JAUJYO010000022">
    <property type="protein sequence ID" value="KAK1281582.1"/>
    <property type="molecule type" value="Genomic_DNA"/>
</dbReference>
<reference evidence="9" key="1">
    <citation type="journal article" date="2023" name="Nat. Commun.">
        <title>Diploid and tetraploid genomes of Acorus and the evolution of monocots.</title>
        <authorList>
            <person name="Ma L."/>
            <person name="Liu K.W."/>
            <person name="Li Z."/>
            <person name="Hsiao Y.Y."/>
            <person name="Qi Y."/>
            <person name="Fu T."/>
            <person name="Tang G.D."/>
            <person name="Zhang D."/>
            <person name="Sun W.H."/>
            <person name="Liu D.K."/>
            <person name="Li Y."/>
            <person name="Chen G.Z."/>
            <person name="Liu X.D."/>
            <person name="Liao X.Y."/>
            <person name="Jiang Y.T."/>
            <person name="Yu X."/>
            <person name="Hao Y."/>
            <person name="Huang J."/>
            <person name="Zhao X.W."/>
            <person name="Ke S."/>
            <person name="Chen Y.Y."/>
            <person name="Wu W.L."/>
            <person name="Hsu J.L."/>
            <person name="Lin Y.F."/>
            <person name="Huang M.D."/>
            <person name="Li C.Y."/>
            <person name="Huang L."/>
            <person name="Wang Z.W."/>
            <person name="Zhao X."/>
            <person name="Zhong W.Y."/>
            <person name="Peng D.H."/>
            <person name="Ahmad S."/>
            <person name="Lan S."/>
            <person name="Zhang J.S."/>
            <person name="Tsai W.C."/>
            <person name="Van de Peer Y."/>
            <person name="Liu Z.J."/>
        </authorList>
    </citation>
    <scope>NUCLEOTIDE SEQUENCE</scope>
    <source>
        <strain evidence="9">CP</strain>
    </source>
</reference>
<keyword evidence="7" id="KW-0597">Phosphoprotein</keyword>
<dbReference type="PROSITE" id="PS50110">
    <property type="entry name" value="RESPONSE_REGULATORY"/>
    <property type="match status" value="1"/>
</dbReference>
<keyword evidence="6" id="KW-0539">Nucleus</keyword>
<dbReference type="GO" id="GO:0009736">
    <property type="term" value="P:cytokinin-activated signaling pathway"/>
    <property type="evidence" value="ECO:0007669"/>
    <property type="project" value="InterPro"/>
</dbReference>
<dbReference type="GO" id="GO:0005634">
    <property type="term" value="C:nucleus"/>
    <property type="evidence" value="ECO:0007669"/>
    <property type="project" value="UniProtKB-SubCell"/>
</dbReference>
<organism evidence="9 10">
    <name type="scientific">Acorus calamus</name>
    <name type="common">Sweet flag</name>
    <dbReference type="NCBI Taxonomy" id="4465"/>
    <lineage>
        <taxon>Eukaryota</taxon>
        <taxon>Viridiplantae</taxon>
        <taxon>Streptophyta</taxon>
        <taxon>Embryophyta</taxon>
        <taxon>Tracheophyta</taxon>
        <taxon>Spermatophyta</taxon>
        <taxon>Magnoliopsida</taxon>
        <taxon>Liliopsida</taxon>
        <taxon>Acoraceae</taxon>
        <taxon>Acorus</taxon>
    </lineage>
</organism>
<evidence type="ECO:0000256" key="7">
    <source>
        <dbReference type="PROSITE-ProRule" id="PRU00169"/>
    </source>
</evidence>
<dbReference type="InterPro" id="IPR011006">
    <property type="entry name" value="CheY-like_superfamily"/>
</dbReference>
<dbReference type="PANTHER" id="PTHR43874:SF7">
    <property type="entry name" value="TWO-COMPONENT RESPONSE REGULATOR ARR10"/>
    <property type="match status" value="1"/>
</dbReference>
<accession>A0AAV9BYV2</accession>
<evidence type="ECO:0000256" key="5">
    <source>
        <dbReference type="ARBA" id="ARBA00023163"/>
    </source>
</evidence>
<dbReference type="SMART" id="SM00448">
    <property type="entry name" value="REC"/>
    <property type="match status" value="1"/>
</dbReference>
<feature type="modified residue" description="4-aspartylphosphate" evidence="7">
    <location>
        <position position="67"/>
    </location>
</feature>
<dbReference type="InterPro" id="IPR001789">
    <property type="entry name" value="Sig_transdc_resp-reg_receiver"/>
</dbReference>
<keyword evidence="2" id="KW-0902">Two-component regulatory system</keyword>
<evidence type="ECO:0000256" key="2">
    <source>
        <dbReference type="ARBA" id="ARBA00023012"/>
    </source>
</evidence>
<dbReference type="PANTHER" id="PTHR43874">
    <property type="entry name" value="TWO-COMPONENT RESPONSE REGULATOR"/>
    <property type="match status" value="1"/>
</dbReference>
<name>A0AAV9BYV2_ACOCL</name>
<evidence type="ECO:0000313" key="10">
    <source>
        <dbReference type="Proteomes" id="UP001180020"/>
    </source>
</evidence>
<comment type="subcellular location">
    <subcellularLocation>
        <location evidence="1">Nucleus</location>
    </subcellularLocation>
</comment>
<dbReference type="SUPFAM" id="SSF52172">
    <property type="entry name" value="CheY-like"/>
    <property type="match status" value="1"/>
</dbReference>
<dbReference type="FunFam" id="1.10.10.60:FF:000007">
    <property type="entry name" value="Two-component response regulator"/>
    <property type="match status" value="1"/>
</dbReference>
<dbReference type="InterPro" id="IPR006447">
    <property type="entry name" value="Myb_dom_plants"/>
</dbReference>
<evidence type="ECO:0000256" key="3">
    <source>
        <dbReference type="ARBA" id="ARBA00023015"/>
    </source>
</evidence>
<comment type="caution">
    <text evidence="9">The sequence shown here is derived from an EMBL/GenBank/DDBJ whole genome shotgun (WGS) entry which is preliminary data.</text>
</comment>
<dbReference type="Proteomes" id="UP001180020">
    <property type="component" value="Unassembled WGS sequence"/>
</dbReference>